<dbReference type="EMBL" id="JAANQT010000136">
    <property type="protein sequence ID" value="KAG1314129.1"/>
    <property type="molecule type" value="Genomic_DNA"/>
</dbReference>
<dbReference type="GO" id="GO:0006874">
    <property type="term" value="P:intracellular calcium ion homeostasis"/>
    <property type="evidence" value="ECO:0007669"/>
    <property type="project" value="TreeGrafter"/>
</dbReference>
<dbReference type="SMART" id="SM00360">
    <property type="entry name" value="RRM"/>
    <property type="match status" value="1"/>
</dbReference>
<dbReference type="PANTHER" id="PTHR12266:SF0">
    <property type="entry name" value="MITOCHONDRIAL SODIUM_CALCIUM EXCHANGER PROTEIN"/>
    <property type="match status" value="1"/>
</dbReference>
<evidence type="ECO:0000256" key="3">
    <source>
        <dbReference type="ARBA" id="ARBA00015839"/>
    </source>
</evidence>
<feature type="transmembrane region" description="Helical" evidence="15">
    <location>
        <begin position="600"/>
        <end position="619"/>
    </location>
</feature>
<keyword evidence="7" id="KW-0949">S-adenosyl-L-methionine</keyword>
<dbReference type="Gene3D" id="1.20.1420.30">
    <property type="entry name" value="NCX, central ion-binding region"/>
    <property type="match status" value="2"/>
</dbReference>
<dbReference type="SMART" id="SM00508">
    <property type="entry name" value="PostSET"/>
    <property type="match status" value="1"/>
</dbReference>
<dbReference type="InterPro" id="IPR035979">
    <property type="entry name" value="RBD_domain_sf"/>
</dbReference>
<evidence type="ECO:0000259" key="19">
    <source>
        <dbReference type="PROSITE" id="PS50868"/>
    </source>
</evidence>
<dbReference type="PROSITE" id="PS50102">
    <property type="entry name" value="RRM"/>
    <property type="match status" value="1"/>
</dbReference>
<evidence type="ECO:0000256" key="14">
    <source>
        <dbReference type="SAM" id="MobiDB-lite"/>
    </source>
</evidence>
<dbReference type="AlphaFoldDB" id="A0A9P7BW36"/>
<dbReference type="SMART" id="SM00317">
    <property type="entry name" value="SET"/>
    <property type="match status" value="1"/>
</dbReference>
<feature type="chain" id="PRO_5040282563" description="Histone-lysine N-methyltransferase, H3 lysine-4 specific" evidence="16">
    <location>
        <begin position="18"/>
        <end position="1210"/>
    </location>
</feature>
<evidence type="ECO:0000256" key="2">
    <source>
        <dbReference type="ARBA" id="ARBA00008170"/>
    </source>
</evidence>
<feature type="region of interest" description="Disordered" evidence="14">
    <location>
        <begin position="177"/>
        <end position="199"/>
    </location>
</feature>
<feature type="transmembrane region" description="Helical" evidence="15">
    <location>
        <begin position="400"/>
        <end position="418"/>
    </location>
</feature>
<dbReference type="GO" id="GO:0042800">
    <property type="term" value="F:histone H3K4 methyltransferase activity"/>
    <property type="evidence" value="ECO:0007669"/>
    <property type="project" value="InterPro"/>
</dbReference>
<dbReference type="InterPro" id="IPR000504">
    <property type="entry name" value="RRM_dom"/>
</dbReference>
<keyword evidence="8 15" id="KW-0812">Transmembrane</keyword>
<dbReference type="Gene3D" id="2.170.270.10">
    <property type="entry name" value="SET domain"/>
    <property type="match status" value="1"/>
</dbReference>
<keyword evidence="9 13" id="KW-0694">RNA-binding</keyword>
<feature type="transmembrane region" description="Helical" evidence="15">
    <location>
        <begin position="101"/>
        <end position="118"/>
    </location>
</feature>
<feature type="transmembrane region" description="Helical" evidence="15">
    <location>
        <begin position="558"/>
        <end position="580"/>
    </location>
</feature>
<dbReference type="InterPro" id="IPR051359">
    <property type="entry name" value="CaCA_antiporter"/>
</dbReference>
<accession>A0A9P7BW36</accession>
<dbReference type="PROSITE" id="PS50868">
    <property type="entry name" value="POST_SET"/>
    <property type="match status" value="1"/>
</dbReference>
<dbReference type="InterPro" id="IPR046341">
    <property type="entry name" value="SET_dom_sf"/>
</dbReference>
<feature type="transmembrane region" description="Helical" evidence="15">
    <location>
        <begin position="640"/>
        <end position="662"/>
    </location>
</feature>
<keyword evidence="10 15" id="KW-1133">Transmembrane helix</keyword>
<dbReference type="GO" id="GO:0048188">
    <property type="term" value="C:Set1C/COMPASS complex"/>
    <property type="evidence" value="ECO:0007669"/>
    <property type="project" value="InterPro"/>
</dbReference>
<keyword evidence="16" id="KW-0732">Signal</keyword>
<feature type="compositionally biased region" description="Basic and acidic residues" evidence="14">
    <location>
        <begin position="890"/>
        <end position="900"/>
    </location>
</feature>
<comment type="similarity">
    <text evidence="2">Belongs to the Ca(2+):cation antiporter (CaCA) (TC 2.A.19) family.</text>
</comment>
<feature type="compositionally biased region" description="Acidic residues" evidence="14">
    <location>
        <begin position="901"/>
        <end position="920"/>
    </location>
</feature>
<feature type="domain" description="Post-SET" evidence="19">
    <location>
        <begin position="1194"/>
        <end position="1210"/>
    </location>
</feature>
<dbReference type="Pfam" id="PF00856">
    <property type="entry name" value="SET"/>
    <property type="match status" value="1"/>
</dbReference>
<dbReference type="InterPro" id="IPR001214">
    <property type="entry name" value="SET_dom"/>
</dbReference>
<evidence type="ECO:0000256" key="15">
    <source>
        <dbReference type="SAM" id="Phobius"/>
    </source>
</evidence>
<evidence type="ECO:0000256" key="12">
    <source>
        <dbReference type="ARBA" id="ARBA00030093"/>
    </source>
</evidence>
<dbReference type="SMART" id="SM01291">
    <property type="entry name" value="N-SET"/>
    <property type="match status" value="1"/>
</dbReference>
<dbReference type="GO" id="GO:0032259">
    <property type="term" value="P:methylation"/>
    <property type="evidence" value="ECO:0007669"/>
    <property type="project" value="UniProtKB-KW"/>
</dbReference>
<evidence type="ECO:0000259" key="17">
    <source>
        <dbReference type="PROSITE" id="PS50102"/>
    </source>
</evidence>
<keyword evidence="4" id="KW-0813">Transport</keyword>
<evidence type="ECO:0000256" key="10">
    <source>
        <dbReference type="ARBA" id="ARBA00022989"/>
    </source>
</evidence>
<dbReference type="GO" id="GO:0008324">
    <property type="term" value="F:monoatomic cation transmembrane transporter activity"/>
    <property type="evidence" value="ECO:0007669"/>
    <property type="project" value="TreeGrafter"/>
</dbReference>
<reference evidence="20" key="1">
    <citation type="journal article" date="2020" name="Microb. Genom.">
        <title>Genetic diversity of clinical and environmental Mucorales isolates obtained from an investigation of mucormycosis cases among solid organ transplant recipients.</title>
        <authorList>
            <person name="Nguyen M.H."/>
            <person name="Kaul D."/>
            <person name="Muto C."/>
            <person name="Cheng S.J."/>
            <person name="Richter R.A."/>
            <person name="Bruno V.M."/>
            <person name="Liu G."/>
            <person name="Beyhan S."/>
            <person name="Sundermann A.J."/>
            <person name="Mounaud S."/>
            <person name="Pasculle A.W."/>
            <person name="Nierman W.C."/>
            <person name="Driscoll E."/>
            <person name="Cumbie R."/>
            <person name="Clancy C.J."/>
            <person name="Dupont C.L."/>
        </authorList>
    </citation>
    <scope>NUCLEOTIDE SEQUENCE</scope>
    <source>
        <strain evidence="20">GL11</strain>
    </source>
</reference>
<feature type="region of interest" description="Disordered" evidence="14">
    <location>
        <begin position="212"/>
        <end position="241"/>
    </location>
</feature>
<dbReference type="Pfam" id="PF00076">
    <property type="entry name" value="RRM_1"/>
    <property type="match status" value="1"/>
</dbReference>
<protein>
    <recommendedName>
        <fullName evidence="3">Histone-lysine N-methyltransferase, H3 lysine-4 specific</fullName>
    </recommendedName>
    <alternativeName>
        <fullName evidence="12">SET domain-containing protein 1</fullName>
    </alternativeName>
</protein>
<feature type="transmembrane region" description="Helical" evidence="15">
    <location>
        <begin position="66"/>
        <end position="89"/>
    </location>
</feature>
<feature type="signal peptide" evidence="16">
    <location>
        <begin position="1"/>
        <end position="17"/>
    </location>
</feature>
<keyword evidence="6" id="KW-0808">Transferase</keyword>
<dbReference type="InterPro" id="IPR044880">
    <property type="entry name" value="NCX_ion-bd_dom_sf"/>
</dbReference>
<evidence type="ECO:0000256" key="7">
    <source>
        <dbReference type="ARBA" id="ARBA00022691"/>
    </source>
</evidence>
<dbReference type="PROSITE" id="PS50280">
    <property type="entry name" value="SET"/>
    <property type="match status" value="1"/>
</dbReference>
<feature type="region of interest" description="Disordered" evidence="14">
    <location>
        <begin position="873"/>
        <end position="920"/>
    </location>
</feature>
<dbReference type="Pfam" id="PF01699">
    <property type="entry name" value="Na_Ca_ex"/>
    <property type="match status" value="2"/>
</dbReference>
<evidence type="ECO:0000256" key="8">
    <source>
        <dbReference type="ARBA" id="ARBA00022692"/>
    </source>
</evidence>
<dbReference type="Proteomes" id="UP000716291">
    <property type="component" value="Unassembled WGS sequence"/>
</dbReference>
<evidence type="ECO:0000313" key="21">
    <source>
        <dbReference type="Proteomes" id="UP000716291"/>
    </source>
</evidence>
<dbReference type="PANTHER" id="PTHR12266">
    <property type="entry name" value="NA+/CA2+ K+ INDEPENDENT EXCHANGER"/>
    <property type="match status" value="1"/>
</dbReference>
<comment type="caution">
    <text evidence="20">The sequence shown here is derived from an EMBL/GenBank/DDBJ whole genome shotgun (WGS) entry which is preliminary data.</text>
</comment>
<evidence type="ECO:0000256" key="4">
    <source>
        <dbReference type="ARBA" id="ARBA00022448"/>
    </source>
</evidence>
<keyword evidence="21" id="KW-1185">Reference proteome</keyword>
<feature type="domain" description="RRM" evidence="17">
    <location>
        <begin position="659"/>
        <end position="736"/>
    </location>
</feature>
<dbReference type="InterPro" id="IPR024657">
    <property type="entry name" value="COMPASS_Set1_N-SET"/>
</dbReference>
<dbReference type="CDD" id="cd19169">
    <property type="entry name" value="SET_SETD1"/>
    <property type="match status" value="1"/>
</dbReference>
<feature type="domain" description="SET" evidence="18">
    <location>
        <begin position="1071"/>
        <end position="1188"/>
    </location>
</feature>
<evidence type="ECO:0000256" key="5">
    <source>
        <dbReference type="ARBA" id="ARBA00022603"/>
    </source>
</evidence>
<feature type="transmembrane region" description="Helical" evidence="15">
    <location>
        <begin position="477"/>
        <end position="496"/>
    </location>
</feature>
<evidence type="ECO:0000259" key="18">
    <source>
        <dbReference type="PROSITE" id="PS50280"/>
    </source>
</evidence>
<evidence type="ECO:0000256" key="9">
    <source>
        <dbReference type="ARBA" id="ARBA00022884"/>
    </source>
</evidence>
<comment type="subcellular location">
    <subcellularLocation>
        <location evidence="1">Membrane</location>
        <topology evidence="1">Multi-pass membrane protein</topology>
    </subcellularLocation>
</comment>
<evidence type="ECO:0000256" key="6">
    <source>
        <dbReference type="ARBA" id="ARBA00022679"/>
    </source>
</evidence>
<keyword evidence="5" id="KW-0489">Methyltransferase</keyword>
<feature type="transmembrane region" description="Helical" evidence="15">
    <location>
        <begin position="503"/>
        <end position="521"/>
    </location>
</feature>
<organism evidence="20 21">
    <name type="scientific">Rhizopus oryzae</name>
    <name type="common">Mucormycosis agent</name>
    <name type="synonym">Rhizopus arrhizus var. delemar</name>
    <dbReference type="NCBI Taxonomy" id="64495"/>
    <lineage>
        <taxon>Eukaryota</taxon>
        <taxon>Fungi</taxon>
        <taxon>Fungi incertae sedis</taxon>
        <taxon>Mucoromycota</taxon>
        <taxon>Mucoromycotina</taxon>
        <taxon>Mucoromycetes</taxon>
        <taxon>Mucorales</taxon>
        <taxon>Mucorineae</taxon>
        <taxon>Rhizopodaceae</taxon>
        <taxon>Rhizopus</taxon>
    </lineage>
</organism>
<dbReference type="GO" id="GO:0016020">
    <property type="term" value="C:membrane"/>
    <property type="evidence" value="ECO:0007669"/>
    <property type="project" value="UniProtKB-SubCell"/>
</dbReference>
<evidence type="ECO:0000313" key="20">
    <source>
        <dbReference type="EMBL" id="KAG1314129.1"/>
    </source>
</evidence>
<evidence type="ECO:0000256" key="11">
    <source>
        <dbReference type="ARBA" id="ARBA00023136"/>
    </source>
</evidence>
<evidence type="ECO:0000256" key="13">
    <source>
        <dbReference type="PROSITE-ProRule" id="PRU00176"/>
    </source>
</evidence>
<gene>
    <name evidence="20" type="ORF">G6F64_001704</name>
</gene>
<dbReference type="Pfam" id="PF11764">
    <property type="entry name" value="N-SET"/>
    <property type="match status" value="1"/>
</dbReference>
<dbReference type="SUPFAM" id="SSF82199">
    <property type="entry name" value="SET domain"/>
    <property type="match status" value="1"/>
</dbReference>
<name>A0A9P7BW36_RHIOR</name>
<dbReference type="InterPro" id="IPR037841">
    <property type="entry name" value="SET_SETD1A/B"/>
</dbReference>
<dbReference type="InterPro" id="IPR004837">
    <property type="entry name" value="NaCa_Exmemb"/>
</dbReference>
<dbReference type="SUPFAM" id="SSF54928">
    <property type="entry name" value="RNA-binding domain, RBD"/>
    <property type="match status" value="1"/>
</dbReference>
<dbReference type="OrthoDB" id="407410at2759"/>
<feature type="transmembrane region" description="Helical" evidence="15">
    <location>
        <begin position="124"/>
        <end position="146"/>
    </location>
</feature>
<feature type="compositionally biased region" description="Low complexity" evidence="14">
    <location>
        <begin position="878"/>
        <end position="888"/>
    </location>
</feature>
<dbReference type="GO" id="GO:0003723">
    <property type="term" value="F:RNA binding"/>
    <property type="evidence" value="ECO:0007669"/>
    <property type="project" value="UniProtKB-UniRule"/>
</dbReference>
<evidence type="ECO:0000256" key="16">
    <source>
        <dbReference type="SAM" id="SignalP"/>
    </source>
</evidence>
<proteinExistence type="inferred from homology"/>
<evidence type="ECO:0000256" key="1">
    <source>
        <dbReference type="ARBA" id="ARBA00004141"/>
    </source>
</evidence>
<keyword evidence="11 15" id="KW-0472">Membrane</keyword>
<dbReference type="InterPro" id="IPR003616">
    <property type="entry name" value="Post-SET_dom"/>
</dbReference>
<sequence>MLSGLLFLFGAVSVVAADFFCPNLQTISSKLQLSESMAGVTVLAFGNGSPDLFSTFTAMNSGSGSLAIGELIGAAFFIVSVVSGCMGIIRPFQSKRITFMRDASFLTGAIMILTWIVYHRRICWYHGLLLIAYYLTYVIVVVMGAYRFPGAETPALPEAKSAHTAHEFLSENSGLLSSSHEDHHNRHHHKKPPRLEIPINGFSSQEHLGHIIKPVSPNSSHPSRRSSFHSNFPRTTSTNGSISSRLYRHAMSPRIGIRTSWFSAIEFKEQVKSIRRASSTQALPLPSTRNSSGMIHRSSRVSVPCMSTRHHVDPPHLTIQAPPENEDYFTVISTNNAVPEITLAPPIYLDDDPLPSSPQVPDEPDKIIIVNPSTTWLGDVMAILFPTMQDWSSKTSFAKLNALIAVPIVLILTLTLPVTEAEDVKVDDIEIVEEAVPQVVINKNYLTVPTSESYPDIVEEEEDEGVVTESQLGWCRWLLATQAICSITFVTCVMALNGFVPVYSILGGFIAGCILAGVVLYTTKENEPPHWQWMLSFGGFVIALNWIFLLANEMVGLLQALGTIFDISEAIMGLTIFALGNSVGDLVANTAIAKMGFPTMAISACYAGPLLNMVLGVGISSTYQAWITGKPYELDIAPTILISSCGLITVLLSTLIVLQTIIVTNISPTSTESQLASSYSVYGKVNRVDMLSGHAQVRFEDEASALRAIQQQTTESIKTHEFLSNEKQVLVKSSNQEIQATISNLPFTQPILEELKNALAPYHYKKIDHDQHNWHILFPSRSAAWEAQKSIKIIAGYNIKIGLAESSVVKDYVDVFIKDAGSAPPLTYDFLTPKTSEDLVVVKRKRTNKLKQSDSQPKKKKIIIQDKEKKVIEANNKSSSTSSSISSSNGEEKTEEKAEENVVEQEEEEEEADNISDVDEVTMDALLESVDEVDEEEEAWLNETEVEIELNKEWDPFYQTKDTEDLKFLRVALIERVHADLKQELLEPLKEEEAVTSSQSARTRAYCPIPESVKATYLPKNRALTVDTKTTTNSRTARVNNRRLVSGIMVQNKSMAESDLLKFNQLKNRKKRLIFDKSPIHDWGLYAGESIDAHDIVIEYIGEVIRQQVAEIREKHYERIGIGSSYLFRVDDDMVIDATKKGGMARFINHCCTPNCSAKIITVDKQKKVVIYANRDIEPGEEITYDYKFPIEAEKIPCFCGSKFCKGSLN</sequence>
<feature type="transmembrane region" description="Helical" evidence="15">
    <location>
        <begin position="533"/>
        <end position="551"/>
    </location>
</feature>